<protein>
    <submittedName>
        <fullName evidence="1">Uncharacterized protein</fullName>
    </submittedName>
</protein>
<evidence type="ECO:0000313" key="1">
    <source>
        <dbReference type="EMBL" id="MBB5130841.1"/>
    </source>
</evidence>
<organism evidence="1 2">
    <name type="scientific">Thermocatellispora tengchongensis</name>
    <dbReference type="NCBI Taxonomy" id="1073253"/>
    <lineage>
        <taxon>Bacteria</taxon>
        <taxon>Bacillati</taxon>
        <taxon>Actinomycetota</taxon>
        <taxon>Actinomycetes</taxon>
        <taxon>Streptosporangiales</taxon>
        <taxon>Streptosporangiaceae</taxon>
        <taxon>Thermocatellispora</taxon>
    </lineage>
</organism>
<dbReference type="RefSeq" id="WP_185047661.1">
    <property type="nucleotide sequence ID" value="NZ_BAABIX010000013.1"/>
</dbReference>
<sequence>MSTTDASKRSGDRDRGRFDLTNRLLTQVPADRAGEFWSIGADGDGGIVVSGAEALIAAFGRVREMTRPVLADRRRYAANNRPRGTVRFDPCWLESQRELNTATVLTDSGYIGEGDQEALVAILEQAARAGDNVCAVLPLHISWLADPGVKLLTGEVNQHEVPVALVLEHARDPLGTRYAVSGLKDLLSQTQVPVGLLCTDISGLGAIAHGAMWAAVGVTSALRHLYPADRKGPPFTGVRARHAIVPRLMTFMNVERIAEGWAQVQRRDDVDENMWRCYCVECGNRTMDRFAACTDLSLAAHNISILDDLHQQITSPASWERAISDALGWYHWIQNEYHLTWDPPAFMNAWLPRSRR</sequence>
<evidence type="ECO:0000313" key="2">
    <source>
        <dbReference type="Proteomes" id="UP000578449"/>
    </source>
</evidence>
<name>A0A840NYV4_9ACTN</name>
<dbReference type="Proteomes" id="UP000578449">
    <property type="component" value="Unassembled WGS sequence"/>
</dbReference>
<gene>
    <name evidence="1" type="ORF">HNP84_000529</name>
</gene>
<keyword evidence="2" id="KW-1185">Reference proteome</keyword>
<proteinExistence type="predicted"/>
<dbReference type="EMBL" id="JACHGN010000001">
    <property type="protein sequence ID" value="MBB5130841.1"/>
    <property type="molecule type" value="Genomic_DNA"/>
</dbReference>
<dbReference type="AlphaFoldDB" id="A0A840NYV4"/>
<accession>A0A840NYV4</accession>
<comment type="caution">
    <text evidence="1">The sequence shown here is derived from an EMBL/GenBank/DDBJ whole genome shotgun (WGS) entry which is preliminary data.</text>
</comment>
<reference evidence="1 2" key="1">
    <citation type="submission" date="2020-08" db="EMBL/GenBank/DDBJ databases">
        <title>Genomic Encyclopedia of Type Strains, Phase IV (KMG-IV): sequencing the most valuable type-strain genomes for metagenomic binning, comparative biology and taxonomic classification.</title>
        <authorList>
            <person name="Goeker M."/>
        </authorList>
    </citation>
    <scope>NUCLEOTIDE SEQUENCE [LARGE SCALE GENOMIC DNA]</scope>
    <source>
        <strain evidence="1 2">DSM 45615</strain>
    </source>
</reference>